<evidence type="ECO:0000256" key="3">
    <source>
        <dbReference type="ARBA" id="ARBA00022448"/>
    </source>
</evidence>
<evidence type="ECO:0000313" key="9">
    <source>
        <dbReference type="EMBL" id="SHH20681.1"/>
    </source>
</evidence>
<evidence type="ECO:0000313" key="10">
    <source>
        <dbReference type="Proteomes" id="UP000242592"/>
    </source>
</evidence>
<dbReference type="PANTHER" id="PTHR21716:SF53">
    <property type="entry name" value="PERMEASE PERM-RELATED"/>
    <property type="match status" value="1"/>
</dbReference>
<proteinExistence type="inferred from homology"/>
<dbReference type="PANTHER" id="PTHR21716">
    <property type="entry name" value="TRANSMEMBRANE PROTEIN"/>
    <property type="match status" value="1"/>
</dbReference>
<reference evidence="10" key="1">
    <citation type="submission" date="2016-11" db="EMBL/GenBank/DDBJ databases">
        <authorList>
            <person name="Varghese N."/>
            <person name="Submissions S."/>
        </authorList>
    </citation>
    <scope>NUCLEOTIDE SEQUENCE [LARGE SCALE GENOMIC DNA]</scope>
    <source>
        <strain evidence="10">DSM 15807</strain>
    </source>
</reference>
<dbReference type="InterPro" id="IPR002549">
    <property type="entry name" value="AI-2E-like"/>
</dbReference>
<gene>
    <name evidence="9" type="ORF">SAMN02745199_0306</name>
</gene>
<evidence type="ECO:0000256" key="1">
    <source>
        <dbReference type="ARBA" id="ARBA00004651"/>
    </source>
</evidence>
<organism evidence="9 10">
    <name type="scientific">Thermosipho atlanticus DSM 15807</name>
    <dbReference type="NCBI Taxonomy" id="1123380"/>
    <lineage>
        <taxon>Bacteria</taxon>
        <taxon>Thermotogati</taxon>
        <taxon>Thermotogota</taxon>
        <taxon>Thermotogae</taxon>
        <taxon>Thermotogales</taxon>
        <taxon>Fervidobacteriaceae</taxon>
        <taxon>Thermosipho</taxon>
    </lineage>
</organism>
<comment type="subcellular location">
    <subcellularLocation>
        <location evidence="1">Cell membrane</location>
        <topology evidence="1">Multi-pass membrane protein</topology>
    </subcellularLocation>
</comment>
<keyword evidence="3" id="KW-0813">Transport</keyword>
<dbReference type="AlphaFoldDB" id="A0A1M5R3A8"/>
<sequence length="324" mass="36482">MKIDAIILLIYLILFLLLIKFSPFILGAIIIGFYFSIIIDVPADFLSKKINKKISKIISYSIILGLLVYSITKFFPIVITQGKNIFNNLSQLSITNNDKIPNWVSEFLNNSNKQLSNFALDIINKILSYTPSFITMAILIIITTIAVGNLKWYVAKNAESLFIDDPKKGKNFLKSFYTDFEKFVKGQVLVAAFVGLIVGFLSFAFKIEGAFFLGSLSFITDFIPFLGVIIVTIPMLMLGWTSKGLTGLIIGLVILIIANQLESWVLAPKIQSSNLKIHWFILIVSILIFADLFGFIGILIAIPTLLFVKRYWKEYILGGKYDSR</sequence>
<keyword evidence="6 8" id="KW-1133">Transmembrane helix</keyword>
<comment type="similarity">
    <text evidence="2">Belongs to the autoinducer-2 exporter (AI-2E) (TC 2.A.86) family.</text>
</comment>
<feature type="transmembrane region" description="Helical" evidence="8">
    <location>
        <begin position="188"/>
        <end position="205"/>
    </location>
</feature>
<evidence type="ECO:0000256" key="2">
    <source>
        <dbReference type="ARBA" id="ARBA00009773"/>
    </source>
</evidence>
<dbReference type="GO" id="GO:0005886">
    <property type="term" value="C:plasma membrane"/>
    <property type="evidence" value="ECO:0007669"/>
    <property type="project" value="UniProtKB-SubCell"/>
</dbReference>
<protein>
    <submittedName>
        <fullName evidence="9">Predicted PurR-regulated permease PerM</fullName>
    </submittedName>
</protein>
<dbReference type="OrthoDB" id="41658at2"/>
<evidence type="ECO:0000256" key="7">
    <source>
        <dbReference type="ARBA" id="ARBA00023136"/>
    </source>
</evidence>
<evidence type="ECO:0000256" key="5">
    <source>
        <dbReference type="ARBA" id="ARBA00022692"/>
    </source>
</evidence>
<accession>A0A1M5R3A8</accession>
<keyword evidence="7 8" id="KW-0472">Membrane</keyword>
<dbReference type="RefSeq" id="WP_073071373.1">
    <property type="nucleotide sequence ID" value="NZ_FQXN01000001.1"/>
</dbReference>
<evidence type="ECO:0000256" key="6">
    <source>
        <dbReference type="ARBA" id="ARBA00022989"/>
    </source>
</evidence>
<evidence type="ECO:0000256" key="8">
    <source>
        <dbReference type="SAM" id="Phobius"/>
    </source>
</evidence>
<feature type="transmembrane region" description="Helical" evidence="8">
    <location>
        <begin position="57"/>
        <end position="79"/>
    </location>
</feature>
<dbReference type="Proteomes" id="UP000242592">
    <property type="component" value="Unassembled WGS sequence"/>
</dbReference>
<dbReference type="Pfam" id="PF01594">
    <property type="entry name" value="AI-2E_transport"/>
    <property type="match status" value="1"/>
</dbReference>
<keyword evidence="4" id="KW-1003">Cell membrane</keyword>
<dbReference type="EMBL" id="FQXN01000001">
    <property type="protein sequence ID" value="SHH20681.1"/>
    <property type="molecule type" value="Genomic_DNA"/>
</dbReference>
<feature type="transmembrane region" description="Helical" evidence="8">
    <location>
        <begin position="279"/>
        <end position="308"/>
    </location>
</feature>
<feature type="transmembrane region" description="Helical" evidence="8">
    <location>
        <begin position="6"/>
        <end position="36"/>
    </location>
</feature>
<evidence type="ECO:0000256" key="4">
    <source>
        <dbReference type="ARBA" id="ARBA00022475"/>
    </source>
</evidence>
<keyword evidence="10" id="KW-1185">Reference proteome</keyword>
<feature type="transmembrane region" description="Helical" evidence="8">
    <location>
        <begin position="211"/>
        <end position="233"/>
    </location>
</feature>
<name>A0A1M5R3A8_9BACT</name>
<dbReference type="GO" id="GO:0055085">
    <property type="term" value="P:transmembrane transport"/>
    <property type="evidence" value="ECO:0007669"/>
    <property type="project" value="TreeGrafter"/>
</dbReference>
<keyword evidence="5 8" id="KW-0812">Transmembrane</keyword>
<feature type="transmembrane region" description="Helical" evidence="8">
    <location>
        <begin position="245"/>
        <end position="267"/>
    </location>
</feature>
<feature type="transmembrane region" description="Helical" evidence="8">
    <location>
        <begin position="126"/>
        <end position="147"/>
    </location>
</feature>
<dbReference type="STRING" id="1123380.SAMN02745199_0306"/>